<protein>
    <submittedName>
        <fullName evidence="1">Uncharacterized protein</fullName>
    </submittedName>
</protein>
<evidence type="ECO:0000313" key="2">
    <source>
        <dbReference type="Proteomes" id="UP000541444"/>
    </source>
</evidence>
<comment type="caution">
    <text evidence="1">The sequence shown here is derived from an EMBL/GenBank/DDBJ whole genome shotgun (WGS) entry which is preliminary data.</text>
</comment>
<reference evidence="1 2" key="1">
    <citation type="journal article" date="2020" name="IScience">
        <title>Genome Sequencing of the Endangered Kingdonia uniflora (Circaeasteraceae, Ranunculales) Reveals Potential Mechanisms of Evolutionary Specialization.</title>
        <authorList>
            <person name="Sun Y."/>
            <person name="Deng T."/>
            <person name="Zhang A."/>
            <person name="Moore M.J."/>
            <person name="Landis J.B."/>
            <person name="Lin N."/>
            <person name="Zhang H."/>
            <person name="Zhang X."/>
            <person name="Huang J."/>
            <person name="Zhang X."/>
            <person name="Sun H."/>
            <person name="Wang H."/>
        </authorList>
    </citation>
    <scope>NUCLEOTIDE SEQUENCE [LARGE SCALE GENOMIC DNA]</scope>
    <source>
        <strain evidence="1">TB1705</strain>
        <tissue evidence="1">Leaf</tissue>
    </source>
</reference>
<sequence length="53" mass="6047">MAQKLGKSFDEWGSRSNEIALRLKFQRISNGRSNDLMTRSNDFGSVCLFLSSF</sequence>
<keyword evidence="2" id="KW-1185">Reference proteome</keyword>
<accession>A0A7J7N1Y1</accession>
<name>A0A7J7N1Y1_9MAGN</name>
<dbReference type="AlphaFoldDB" id="A0A7J7N1Y1"/>
<dbReference type="EMBL" id="JACGCM010001145">
    <property type="protein sequence ID" value="KAF6160928.1"/>
    <property type="molecule type" value="Genomic_DNA"/>
</dbReference>
<dbReference type="Proteomes" id="UP000541444">
    <property type="component" value="Unassembled WGS sequence"/>
</dbReference>
<evidence type="ECO:0000313" key="1">
    <source>
        <dbReference type="EMBL" id="KAF6160928.1"/>
    </source>
</evidence>
<proteinExistence type="predicted"/>
<organism evidence="1 2">
    <name type="scientific">Kingdonia uniflora</name>
    <dbReference type="NCBI Taxonomy" id="39325"/>
    <lineage>
        <taxon>Eukaryota</taxon>
        <taxon>Viridiplantae</taxon>
        <taxon>Streptophyta</taxon>
        <taxon>Embryophyta</taxon>
        <taxon>Tracheophyta</taxon>
        <taxon>Spermatophyta</taxon>
        <taxon>Magnoliopsida</taxon>
        <taxon>Ranunculales</taxon>
        <taxon>Circaeasteraceae</taxon>
        <taxon>Kingdonia</taxon>
    </lineage>
</organism>
<gene>
    <name evidence="1" type="ORF">GIB67_001513</name>
</gene>